<protein>
    <submittedName>
        <fullName evidence="2">TadE family protein</fullName>
    </submittedName>
</protein>
<keyword evidence="1" id="KW-0472">Membrane</keyword>
<reference evidence="2 3" key="1">
    <citation type="journal article" date="2010" name="Stand. Genomic Sci.">
        <title>Complete genome sequence of Intrasporangium calvum type strain (7 KIP).</title>
        <authorList>
            <person name="Del Rio T.G."/>
            <person name="Chertkov O."/>
            <person name="Yasawong M."/>
            <person name="Lucas S."/>
            <person name="Deshpande S."/>
            <person name="Cheng J.F."/>
            <person name="Detter C."/>
            <person name="Tapia R."/>
            <person name="Han C."/>
            <person name="Goodwin L."/>
            <person name="Pitluck S."/>
            <person name="Liolios K."/>
            <person name="Ivanova N."/>
            <person name="Mavromatis K."/>
            <person name="Pati A."/>
            <person name="Chen A."/>
            <person name="Palaniappan K."/>
            <person name="Land M."/>
            <person name="Hauser L."/>
            <person name="Chang Y.J."/>
            <person name="Jeffries C.D."/>
            <person name="Rohde M."/>
            <person name="Pukall R."/>
            <person name="Sikorski J."/>
            <person name="Goker M."/>
            <person name="Woyke T."/>
            <person name="Bristow J."/>
            <person name="Eisen J.A."/>
            <person name="Markowitz V."/>
            <person name="Hugenholtz P."/>
            <person name="Kyrpides N.C."/>
            <person name="Klenk H.P."/>
            <person name="Lapidus A."/>
        </authorList>
    </citation>
    <scope>NUCLEOTIDE SEQUENCE [LARGE SCALE GENOMIC DNA]</scope>
    <source>
        <strain evidence="3">ATCC 23552 / DSM 43043 / JCM 3097 / NBRC 12989 / 7 KIP</strain>
    </source>
</reference>
<dbReference type="STRING" id="710696.Intca_1291"/>
<dbReference type="eggNOG" id="ENOG503343S">
    <property type="taxonomic scope" value="Bacteria"/>
</dbReference>
<keyword evidence="1" id="KW-0812">Transmembrane</keyword>
<proteinExistence type="predicted"/>
<organism evidence="2 3">
    <name type="scientific">Intrasporangium calvum (strain ATCC 23552 / DSM 43043 / JCM 3097 / NBRC 12989 / NCIMB 10167 / NRRL B-3866 / 7 KIP)</name>
    <dbReference type="NCBI Taxonomy" id="710696"/>
    <lineage>
        <taxon>Bacteria</taxon>
        <taxon>Bacillati</taxon>
        <taxon>Actinomycetota</taxon>
        <taxon>Actinomycetes</taxon>
        <taxon>Micrococcales</taxon>
        <taxon>Intrasporangiaceae</taxon>
        <taxon>Intrasporangium</taxon>
    </lineage>
</organism>
<accession>E6S658</accession>
<dbReference type="AlphaFoldDB" id="E6S658"/>
<dbReference type="Proteomes" id="UP000008914">
    <property type="component" value="Chromosome"/>
</dbReference>
<sequence length="156" mass="16252">MMRSRRGAPDRAHGDEKVGDDGRAIVEFIFLGVLLLLPLTYLVLTLARIQAATFSASLAGREAGRAFVTGADDEEARGRAADAARIAFADFGFDEGATLVVQCDGTPCLRPDGVVTSTAAIEVHLPLVPDVVAGSLPASVSISSTHVAAVDTYVAR</sequence>
<evidence type="ECO:0000313" key="3">
    <source>
        <dbReference type="Proteomes" id="UP000008914"/>
    </source>
</evidence>
<keyword evidence="1" id="KW-1133">Transmembrane helix</keyword>
<name>E6S658_INTC7</name>
<dbReference type="HOGENOM" id="CLU_116587_2_0_11"/>
<dbReference type="RefSeq" id="WP_013492125.1">
    <property type="nucleotide sequence ID" value="NC_014830.1"/>
</dbReference>
<evidence type="ECO:0000256" key="1">
    <source>
        <dbReference type="SAM" id="Phobius"/>
    </source>
</evidence>
<gene>
    <name evidence="2" type="ordered locus">Intca_1291</name>
</gene>
<dbReference type="EMBL" id="CP002343">
    <property type="protein sequence ID" value="ADU47809.1"/>
    <property type="molecule type" value="Genomic_DNA"/>
</dbReference>
<dbReference type="KEGG" id="ica:Intca_1291"/>
<feature type="transmembrane region" description="Helical" evidence="1">
    <location>
        <begin position="24"/>
        <end position="44"/>
    </location>
</feature>
<evidence type="ECO:0000313" key="2">
    <source>
        <dbReference type="EMBL" id="ADU47809.1"/>
    </source>
</evidence>
<keyword evidence="3" id="KW-1185">Reference proteome</keyword>